<dbReference type="GO" id="GO:0046677">
    <property type="term" value="P:response to antibiotic"/>
    <property type="evidence" value="ECO:0007669"/>
    <property type="project" value="UniProtKB-KW"/>
</dbReference>
<dbReference type="InterPro" id="IPR020846">
    <property type="entry name" value="MFS_dom"/>
</dbReference>
<protein>
    <submittedName>
        <fullName evidence="8">MFS transporter</fullName>
    </submittedName>
</protein>
<dbReference type="InterPro" id="IPR011701">
    <property type="entry name" value="MFS"/>
</dbReference>
<reference evidence="8 9" key="1">
    <citation type="submission" date="2023-11" db="EMBL/GenBank/DDBJ databases">
        <title>30 novel species of actinomycetes from the DSMZ collection.</title>
        <authorList>
            <person name="Nouioui I."/>
        </authorList>
    </citation>
    <scope>NUCLEOTIDE SEQUENCE [LARGE SCALE GENOMIC DNA]</scope>
    <source>
        <strain evidence="8 9">DSM 41602</strain>
    </source>
</reference>
<dbReference type="Gene3D" id="1.20.1720.10">
    <property type="entry name" value="Multidrug resistance protein D"/>
    <property type="match status" value="1"/>
</dbReference>
<dbReference type="PROSITE" id="PS50850">
    <property type="entry name" value="MFS"/>
    <property type="match status" value="1"/>
</dbReference>
<feature type="transmembrane region" description="Helical" evidence="6">
    <location>
        <begin position="351"/>
        <end position="370"/>
    </location>
</feature>
<keyword evidence="3 6" id="KW-1133">Transmembrane helix</keyword>
<dbReference type="EMBL" id="JAZBJQ010000051">
    <property type="protein sequence ID" value="MEE4589609.1"/>
    <property type="molecule type" value="Genomic_DNA"/>
</dbReference>
<dbReference type="Gene3D" id="1.20.1250.20">
    <property type="entry name" value="MFS general substrate transporter like domains"/>
    <property type="match status" value="1"/>
</dbReference>
<sequence>MTTASGGSAGRWASAAVSATVFCVQLDAFALNLALPGIGRDLGAAGGGLQWVVSGYLLAAGALMAGAGRLGDLYGRRRLLMAGLAVFGGASLVCALAPSLPVLVGARVAQGAGGAMAMPAGLALLTNACPPGSRARVMGRALGIGGVATVCGPYVGGVLTEAVSWRAVCWLNVPLALVAVVCAARAGESRDTTAPASVDVAGLVTATGALAAVAVLVDRGPLWGWASGPSAVALALAVGLGAVFVRHERAAAHPLVDLTLFGNRPFVALTAAGAAANAATVVVLFAVPLALQGPWRLSAAGAGAAFVFAVPLALQGPWRLSAAGAGAAFVAPAAAMALAGPVAGRIRTADAVRAMAGALVLGAAALGAAAAAPTLPVFLVAVTGCGAALGVAGALTLIATQAVVRPERAGEASGVTKTVITTAAGLGVAMSGPAADAHGTATAAAVDTALMAAGGCCLAGTVLLVLTAVRPGSSRGERSAADGCPD</sequence>
<feature type="transmembrane region" description="Helical" evidence="6">
    <location>
        <begin position="321"/>
        <end position="339"/>
    </location>
</feature>
<dbReference type="AlphaFoldDB" id="A0ABD5JNZ2"/>
<evidence type="ECO:0000256" key="5">
    <source>
        <dbReference type="ARBA" id="ARBA00023251"/>
    </source>
</evidence>
<dbReference type="PANTHER" id="PTHR42718">
    <property type="entry name" value="MAJOR FACILITATOR SUPERFAMILY MULTIDRUG TRANSPORTER MFSC"/>
    <property type="match status" value="1"/>
</dbReference>
<feature type="transmembrane region" description="Helical" evidence="6">
    <location>
        <begin position="266"/>
        <end position="291"/>
    </location>
</feature>
<dbReference type="Pfam" id="PF07690">
    <property type="entry name" value="MFS_1"/>
    <property type="match status" value="1"/>
</dbReference>
<dbReference type="GO" id="GO:0005886">
    <property type="term" value="C:plasma membrane"/>
    <property type="evidence" value="ECO:0007669"/>
    <property type="project" value="UniProtKB-SubCell"/>
</dbReference>
<keyword evidence="4 6" id="KW-0472">Membrane</keyword>
<accession>A0ABD5JNZ2</accession>
<proteinExistence type="predicted"/>
<feature type="transmembrane region" description="Helical" evidence="6">
    <location>
        <begin position="137"/>
        <end position="157"/>
    </location>
</feature>
<feature type="transmembrane region" description="Helical" evidence="6">
    <location>
        <begin position="377"/>
        <end position="399"/>
    </location>
</feature>
<evidence type="ECO:0000256" key="3">
    <source>
        <dbReference type="ARBA" id="ARBA00022989"/>
    </source>
</evidence>
<dbReference type="CDD" id="cd17321">
    <property type="entry name" value="MFS_MMR_MDR_like"/>
    <property type="match status" value="1"/>
</dbReference>
<evidence type="ECO:0000256" key="6">
    <source>
        <dbReference type="SAM" id="Phobius"/>
    </source>
</evidence>
<feature type="transmembrane region" description="Helical" evidence="6">
    <location>
        <begin position="223"/>
        <end position="245"/>
    </location>
</feature>
<dbReference type="InterPro" id="IPR036259">
    <property type="entry name" value="MFS_trans_sf"/>
</dbReference>
<evidence type="ECO:0000313" key="9">
    <source>
        <dbReference type="Proteomes" id="UP001354649"/>
    </source>
</evidence>
<dbReference type="SUPFAM" id="SSF103473">
    <property type="entry name" value="MFS general substrate transporter"/>
    <property type="match status" value="1"/>
</dbReference>
<gene>
    <name evidence="8" type="ORF">V2K49_42510</name>
</gene>
<evidence type="ECO:0000259" key="7">
    <source>
        <dbReference type="PROSITE" id="PS50850"/>
    </source>
</evidence>
<feature type="transmembrane region" description="Helical" evidence="6">
    <location>
        <begin position="47"/>
        <end position="67"/>
    </location>
</feature>
<evidence type="ECO:0000313" key="8">
    <source>
        <dbReference type="EMBL" id="MEE4589609.1"/>
    </source>
</evidence>
<feature type="domain" description="Major facilitator superfamily (MFS) profile" evidence="7">
    <location>
        <begin position="13"/>
        <end position="472"/>
    </location>
</feature>
<organism evidence="8 9">
    <name type="scientific">Streptomyces antimycoticus</name>
    <dbReference type="NCBI Taxonomy" id="68175"/>
    <lineage>
        <taxon>Bacteria</taxon>
        <taxon>Bacillati</taxon>
        <taxon>Actinomycetota</taxon>
        <taxon>Actinomycetes</taxon>
        <taxon>Kitasatosporales</taxon>
        <taxon>Streptomycetaceae</taxon>
        <taxon>Streptomyces</taxon>
        <taxon>Streptomyces violaceusniger group</taxon>
    </lineage>
</organism>
<keyword evidence="2 6" id="KW-0812">Transmembrane</keyword>
<feature type="transmembrane region" description="Helical" evidence="6">
    <location>
        <begin position="449"/>
        <end position="469"/>
    </location>
</feature>
<feature type="transmembrane region" description="Helical" evidence="6">
    <location>
        <begin position="12"/>
        <end position="35"/>
    </location>
</feature>
<evidence type="ECO:0000256" key="1">
    <source>
        <dbReference type="ARBA" id="ARBA00004651"/>
    </source>
</evidence>
<feature type="transmembrane region" description="Helical" evidence="6">
    <location>
        <begin position="79"/>
        <end position="98"/>
    </location>
</feature>
<evidence type="ECO:0000256" key="4">
    <source>
        <dbReference type="ARBA" id="ARBA00023136"/>
    </source>
</evidence>
<comment type="subcellular location">
    <subcellularLocation>
        <location evidence="1">Cell membrane</location>
        <topology evidence="1">Multi-pass membrane protein</topology>
    </subcellularLocation>
</comment>
<name>A0ABD5JNZ2_9ACTN</name>
<feature type="transmembrane region" description="Helical" evidence="6">
    <location>
        <begin position="196"/>
        <end position="217"/>
    </location>
</feature>
<feature type="transmembrane region" description="Helical" evidence="6">
    <location>
        <begin position="163"/>
        <end position="184"/>
    </location>
</feature>
<evidence type="ECO:0000256" key="2">
    <source>
        <dbReference type="ARBA" id="ARBA00022692"/>
    </source>
</evidence>
<dbReference type="PANTHER" id="PTHR42718:SF49">
    <property type="entry name" value="EXPORT PROTEIN"/>
    <property type="match status" value="1"/>
</dbReference>
<feature type="transmembrane region" description="Helical" evidence="6">
    <location>
        <begin position="297"/>
        <end position="314"/>
    </location>
</feature>
<comment type="caution">
    <text evidence="8">The sequence shown here is derived from an EMBL/GenBank/DDBJ whole genome shotgun (WGS) entry which is preliminary data.</text>
</comment>
<keyword evidence="5" id="KW-0046">Antibiotic resistance</keyword>
<dbReference type="Proteomes" id="UP001354649">
    <property type="component" value="Unassembled WGS sequence"/>
</dbReference>